<keyword evidence="2" id="KW-0732">Signal</keyword>
<keyword evidence="4" id="KW-1185">Reference proteome</keyword>
<dbReference type="PROSITE" id="PS51257">
    <property type="entry name" value="PROKAR_LIPOPROTEIN"/>
    <property type="match status" value="1"/>
</dbReference>
<protein>
    <recommendedName>
        <fullName evidence="5">Lipoprotein</fullName>
    </recommendedName>
</protein>
<feature type="chain" id="PRO_5032872776" description="Lipoprotein" evidence="2">
    <location>
        <begin position="19"/>
        <end position="205"/>
    </location>
</feature>
<dbReference type="Proteomes" id="UP000570514">
    <property type="component" value="Unassembled WGS sequence"/>
</dbReference>
<feature type="region of interest" description="Disordered" evidence="1">
    <location>
        <begin position="179"/>
        <end position="205"/>
    </location>
</feature>
<proteinExistence type="predicted"/>
<evidence type="ECO:0000313" key="4">
    <source>
        <dbReference type="Proteomes" id="UP000570514"/>
    </source>
</evidence>
<sequence>MAKRIDARPLLVLAAALAGCVNFSPLDDLESATPPTDPYQNALYKNYAFLARSFGQVGQAQYGTFDQEASLSLAKTDDSTANLANAYADKAMKLTRDEVVDPEPSLDIKTHEMRDRLVRAMVVGREVFPRDAARAQADWDCWHLNATVASLRGAADACRKSFEVTLPRLEAEVAPVVAQRAKEAEARKKAGRRPTDETMDDSERP</sequence>
<accession>A0A846MZB3</accession>
<comment type="caution">
    <text evidence="3">The sequence shown here is derived from an EMBL/GenBank/DDBJ whole genome shotgun (WGS) entry which is preliminary data.</text>
</comment>
<dbReference type="EMBL" id="JAASRM010000001">
    <property type="protein sequence ID" value="NIK88653.1"/>
    <property type="molecule type" value="Genomic_DNA"/>
</dbReference>
<evidence type="ECO:0000256" key="1">
    <source>
        <dbReference type="SAM" id="MobiDB-lite"/>
    </source>
</evidence>
<name>A0A846MZB3_9PROT</name>
<dbReference type="RefSeq" id="WP_167082808.1">
    <property type="nucleotide sequence ID" value="NZ_BAAADC010000001.1"/>
</dbReference>
<dbReference type="AlphaFoldDB" id="A0A846MZB3"/>
<evidence type="ECO:0008006" key="5">
    <source>
        <dbReference type="Google" id="ProtNLM"/>
    </source>
</evidence>
<feature type="signal peptide" evidence="2">
    <location>
        <begin position="1"/>
        <end position="18"/>
    </location>
</feature>
<reference evidence="3 4" key="1">
    <citation type="submission" date="2020-03" db="EMBL/GenBank/DDBJ databases">
        <title>Genomic Encyclopedia of Type Strains, Phase IV (KMG-IV): sequencing the most valuable type-strain genomes for metagenomic binning, comparative biology and taxonomic classification.</title>
        <authorList>
            <person name="Goeker M."/>
        </authorList>
    </citation>
    <scope>NUCLEOTIDE SEQUENCE [LARGE SCALE GENOMIC DNA]</scope>
    <source>
        <strain evidence="3 4">DSM 19867</strain>
    </source>
</reference>
<feature type="compositionally biased region" description="Basic and acidic residues" evidence="1">
    <location>
        <begin position="180"/>
        <end position="205"/>
    </location>
</feature>
<gene>
    <name evidence="3" type="ORF">FHS83_001971</name>
</gene>
<organism evidence="3 4">
    <name type="scientific">Rhizomicrobium palustre</name>
    <dbReference type="NCBI Taxonomy" id="189966"/>
    <lineage>
        <taxon>Bacteria</taxon>
        <taxon>Pseudomonadati</taxon>
        <taxon>Pseudomonadota</taxon>
        <taxon>Alphaproteobacteria</taxon>
        <taxon>Micropepsales</taxon>
        <taxon>Micropepsaceae</taxon>
        <taxon>Rhizomicrobium</taxon>
    </lineage>
</organism>
<evidence type="ECO:0000256" key="2">
    <source>
        <dbReference type="SAM" id="SignalP"/>
    </source>
</evidence>
<evidence type="ECO:0000313" key="3">
    <source>
        <dbReference type="EMBL" id="NIK88653.1"/>
    </source>
</evidence>